<comment type="caution">
    <text evidence="3">The sequence shown here is derived from an EMBL/GenBank/DDBJ whole genome shotgun (WGS) entry which is preliminary data.</text>
</comment>
<dbReference type="Gene3D" id="3.40.50.2000">
    <property type="entry name" value="Glycogen Phosphorylase B"/>
    <property type="match status" value="2"/>
</dbReference>
<dbReference type="InterPro" id="IPR001296">
    <property type="entry name" value="Glyco_trans_1"/>
</dbReference>
<keyword evidence="3" id="KW-0808">Transferase</keyword>
<dbReference type="Pfam" id="PF13439">
    <property type="entry name" value="Glyco_transf_4"/>
    <property type="match status" value="1"/>
</dbReference>
<dbReference type="InterPro" id="IPR028098">
    <property type="entry name" value="Glyco_trans_4-like_N"/>
</dbReference>
<dbReference type="OrthoDB" id="798298at2"/>
<dbReference type="SUPFAM" id="SSF53756">
    <property type="entry name" value="UDP-Glycosyltransferase/glycogen phosphorylase"/>
    <property type="match status" value="1"/>
</dbReference>
<protein>
    <submittedName>
        <fullName evidence="3">Glycosyltransferase</fullName>
    </submittedName>
</protein>
<sequence length="372" mass="42580">MDALKKILFIHPDLKGGGAEKVLVDLLNSLSEEKYDITLFTIFEEGVNRKKLKPRIKQFSWFKKVFRGYSVLQKFIPPVLLARWIAKKEQYDIIVAYLEHVPTRIASAFPSNTKKISWLHLNASPELLSRTFKNYKEMKSAYLVFDAIICVSSLAKQAILNAVPELDENKVQVIENTFDIGLIEESAGRNTDIVFSKDFFNLVSIGRLVEMKGYDRLLRVVVKLKNEGLNFKMYILGDGIQRNKLQQFIAENQLQNNVVLLGFQENPYAILKQADLYVCSSYNEGYNTAIIEALLLEIPVLTTDCSGMSEILDEGKYGIITENCEEDLFDKLLEILSSEEKLKQLKIKAIERRDFFVNLNATAKVEHLFDTI</sequence>
<organism evidence="3 4">
    <name type="scientific">Flavobacterium tibetense</name>
    <dbReference type="NCBI Taxonomy" id="2233533"/>
    <lineage>
        <taxon>Bacteria</taxon>
        <taxon>Pseudomonadati</taxon>
        <taxon>Bacteroidota</taxon>
        <taxon>Flavobacteriia</taxon>
        <taxon>Flavobacteriales</taxon>
        <taxon>Flavobacteriaceae</taxon>
        <taxon>Flavobacterium</taxon>
    </lineage>
</organism>
<evidence type="ECO:0000259" key="2">
    <source>
        <dbReference type="Pfam" id="PF13439"/>
    </source>
</evidence>
<evidence type="ECO:0000259" key="1">
    <source>
        <dbReference type="Pfam" id="PF00534"/>
    </source>
</evidence>
<keyword evidence="4" id="KW-1185">Reference proteome</keyword>
<dbReference type="Pfam" id="PF00534">
    <property type="entry name" value="Glycos_transf_1"/>
    <property type="match status" value="1"/>
</dbReference>
<proteinExistence type="predicted"/>
<accession>A0A365P0I2</accession>
<feature type="domain" description="Glycosyl transferase family 1" evidence="1">
    <location>
        <begin position="198"/>
        <end position="351"/>
    </location>
</feature>
<dbReference type="Proteomes" id="UP000253319">
    <property type="component" value="Unassembled WGS sequence"/>
</dbReference>
<dbReference type="PANTHER" id="PTHR12526:SF630">
    <property type="entry name" value="GLYCOSYLTRANSFERASE"/>
    <property type="match status" value="1"/>
</dbReference>
<dbReference type="PANTHER" id="PTHR12526">
    <property type="entry name" value="GLYCOSYLTRANSFERASE"/>
    <property type="match status" value="1"/>
</dbReference>
<dbReference type="GO" id="GO:0016757">
    <property type="term" value="F:glycosyltransferase activity"/>
    <property type="evidence" value="ECO:0007669"/>
    <property type="project" value="InterPro"/>
</dbReference>
<evidence type="ECO:0000313" key="3">
    <source>
        <dbReference type="EMBL" id="RBA27884.1"/>
    </source>
</evidence>
<dbReference type="AlphaFoldDB" id="A0A365P0I2"/>
<feature type="domain" description="Glycosyltransferase subfamily 4-like N-terminal" evidence="2">
    <location>
        <begin position="17"/>
        <end position="180"/>
    </location>
</feature>
<dbReference type="RefSeq" id="WP_113989390.1">
    <property type="nucleotide sequence ID" value="NZ_QLST01000011.1"/>
</dbReference>
<gene>
    <name evidence="3" type="ORF">DPN68_09330</name>
</gene>
<name>A0A365P0I2_9FLAO</name>
<dbReference type="EMBL" id="QLST01000011">
    <property type="protein sequence ID" value="RBA27884.1"/>
    <property type="molecule type" value="Genomic_DNA"/>
</dbReference>
<reference evidence="3 4" key="1">
    <citation type="submission" date="2018-06" db="EMBL/GenBank/DDBJ databases">
        <title>Flavobacterium tibetense sp. nov., isolated from a wetland YonghuCo on Tibetan Plateau.</title>
        <authorList>
            <person name="Xing P."/>
            <person name="Phurbu D."/>
            <person name="Lu H."/>
        </authorList>
    </citation>
    <scope>NUCLEOTIDE SEQUENCE [LARGE SCALE GENOMIC DNA]</scope>
    <source>
        <strain evidence="3 4">YH5</strain>
    </source>
</reference>
<evidence type="ECO:0000313" key="4">
    <source>
        <dbReference type="Proteomes" id="UP000253319"/>
    </source>
</evidence>
<dbReference type="CDD" id="cd03811">
    <property type="entry name" value="GT4_GT28_WabH-like"/>
    <property type="match status" value="1"/>
</dbReference>